<gene>
    <name evidence="5" type="ORF">HHL08_17745</name>
</gene>
<dbReference type="PROSITE" id="PS01117">
    <property type="entry name" value="HTH_MARR_1"/>
    <property type="match status" value="1"/>
</dbReference>
<dbReference type="AlphaFoldDB" id="A0A7X9WYQ4"/>
<keyword evidence="3" id="KW-0804">Transcription</keyword>
<dbReference type="SUPFAM" id="SSF46785">
    <property type="entry name" value="Winged helix' DNA-binding domain"/>
    <property type="match status" value="1"/>
</dbReference>
<dbReference type="GO" id="GO:0003677">
    <property type="term" value="F:DNA binding"/>
    <property type="evidence" value="ECO:0007669"/>
    <property type="project" value="UniProtKB-KW"/>
</dbReference>
<evidence type="ECO:0000259" key="4">
    <source>
        <dbReference type="PROSITE" id="PS50995"/>
    </source>
</evidence>
<evidence type="ECO:0000256" key="2">
    <source>
        <dbReference type="ARBA" id="ARBA00023125"/>
    </source>
</evidence>
<dbReference type="Gene3D" id="1.10.10.10">
    <property type="entry name" value="Winged helix-like DNA-binding domain superfamily/Winged helix DNA-binding domain"/>
    <property type="match status" value="1"/>
</dbReference>
<reference evidence="5 6" key="1">
    <citation type="submission" date="2020-04" db="EMBL/GenBank/DDBJ databases">
        <title>Sphingobium sp. AR-3-1 isolated from Arctic soil.</title>
        <authorList>
            <person name="Dahal R.H."/>
            <person name="Chaudhary D.K."/>
        </authorList>
    </citation>
    <scope>NUCLEOTIDE SEQUENCE [LARGE SCALE GENOMIC DNA]</scope>
    <source>
        <strain evidence="5 6">AR-3-1</strain>
    </source>
</reference>
<proteinExistence type="predicted"/>
<dbReference type="InterPro" id="IPR023187">
    <property type="entry name" value="Tscrpt_reg_MarR-type_CS"/>
</dbReference>
<evidence type="ECO:0000256" key="1">
    <source>
        <dbReference type="ARBA" id="ARBA00023015"/>
    </source>
</evidence>
<dbReference type="InterPro" id="IPR039422">
    <property type="entry name" value="MarR/SlyA-like"/>
</dbReference>
<dbReference type="PANTHER" id="PTHR33164">
    <property type="entry name" value="TRANSCRIPTIONAL REGULATOR, MARR FAMILY"/>
    <property type="match status" value="1"/>
</dbReference>
<dbReference type="GO" id="GO:0006950">
    <property type="term" value="P:response to stress"/>
    <property type="evidence" value="ECO:0007669"/>
    <property type="project" value="TreeGrafter"/>
</dbReference>
<dbReference type="InterPro" id="IPR036388">
    <property type="entry name" value="WH-like_DNA-bd_sf"/>
</dbReference>
<accession>A0A7X9WYQ4</accession>
<dbReference type="GO" id="GO:0003700">
    <property type="term" value="F:DNA-binding transcription factor activity"/>
    <property type="evidence" value="ECO:0007669"/>
    <property type="project" value="InterPro"/>
</dbReference>
<evidence type="ECO:0000256" key="3">
    <source>
        <dbReference type="ARBA" id="ARBA00023163"/>
    </source>
</evidence>
<keyword evidence="2" id="KW-0238">DNA-binding</keyword>
<dbReference type="Proteomes" id="UP000519023">
    <property type="component" value="Unassembled WGS sequence"/>
</dbReference>
<dbReference type="EMBL" id="JABBFV010000015">
    <property type="protein sequence ID" value="NML11968.1"/>
    <property type="molecule type" value="Genomic_DNA"/>
</dbReference>
<sequence>MTNSVALTDEDYIALADFRHALRRFQAFSEANATNVGLTPQQHQALLAIRAASPAEVTVGIIAERLILKPHSATGLVDRLEALELVTRHEASVDRRRAMLRLTPKAETMLAALSATHCEEIRRLKPLLADLLAKFG</sequence>
<dbReference type="SMART" id="SM00347">
    <property type="entry name" value="HTH_MARR"/>
    <property type="match status" value="1"/>
</dbReference>
<comment type="caution">
    <text evidence="5">The sequence shown here is derived from an EMBL/GenBank/DDBJ whole genome shotgun (WGS) entry which is preliminary data.</text>
</comment>
<dbReference type="PANTHER" id="PTHR33164:SF43">
    <property type="entry name" value="HTH-TYPE TRANSCRIPTIONAL REPRESSOR YETL"/>
    <property type="match status" value="1"/>
</dbReference>
<evidence type="ECO:0000313" key="6">
    <source>
        <dbReference type="Proteomes" id="UP000519023"/>
    </source>
</evidence>
<dbReference type="InterPro" id="IPR036390">
    <property type="entry name" value="WH_DNA-bd_sf"/>
</dbReference>
<name>A0A7X9WYQ4_9SPHN</name>
<dbReference type="RefSeq" id="WP_033965543.1">
    <property type="nucleotide sequence ID" value="NZ_JABBFV010000015.1"/>
</dbReference>
<keyword evidence="1" id="KW-0805">Transcription regulation</keyword>
<dbReference type="Pfam" id="PF12802">
    <property type="entry name" value="MarR_2"/>
    <property type="match status" value="1"/>
</dbReference>
<keyword evidence="6" id="KW-1185">Reference proteome</keyword>
<organism evidence="5 6">
    <name type="scientific">Sphingobium psychrophilum</name>
    <dbReference type="NCBI Taxonomy" id="2728834"/>
    <lineage>
        <taxon>Bacteria</taxon>
        <taxon>Pseudomonadati</taxon>
        <taxon>Pseudomonadota</taxon>
        <taxon>Alphaproteobacteria</taxon>
        <taxon>Sphingomonadales</taxon>
        <taxon>Sphingomonadaceae</taxon>
        <taxon>Sphingobium</taxon>
    </lineage>
</organism>
<dbReference type="InterPro" id="IPR000835">
    <property type="entry name" value="HTH_MarR-typ"/>
</dbReference>
<evidence type="ECO:0000313" key="5">
    <source>
        <dbReference type="EMBL" id="NML11968.1"/>
    </source>
</evidence>
<dbReference type="PROSITE" id="PS50995">
    <property type="entry name" value="HTH_MARR_2"/>
    <property type="match status" value="1"/>
</dbReference>
<feature type="domain" description="HTH marR-type" evidence="4">
    <location>
        <begin position="8"/>
        <end position="136"/>
    </location>
</feature>
<protein>
    <submittedName>
        <fullName evidence="5">Winged helix-turn-helix transcriptional regulator</fullName>
    </submittedName>
</protein>